<reference evidence="2" key="1">
    <citation type="submission" date="2016-03" db="EMBL/GenBank/DDBJ databases">
        <title>Draft genome sequence of Rosellinia necatrix.</title>
        <authorList>
            <person name="Kanematsu S."/>
        </authorList>
    </citation>
    <scope>NUCLEOTIDE SEQUENCE [LARGE SCALE GENOMIC DNA]</scope>
    <source>
        <strain evidence="2">W97</strain>
    </source>
</reference>
<evidence type="ECO:0000313" key="2">
    <source>
        <dbReference type="EMBL" id="GAP92986.2"/>
    </source>
</evidence>
<organism evidence="2">
    <name type="scientific">Rosellinia necatrix</name>
    <name type="common">White root-rot fungus</name>
    <dbReference type="NCBI Taxonomy" id="77044"/>
    <lineage>
        <taxon>Eukaryota</taxon>
        <taxon>Fungi</taxon>
        <taxon>Dikarya</taxon>
        <taxon>Ascomycota</taxon>
        <taxon>Pezizomycotina</taxon>
        <taxon>Sordariomycetes</taxon>
        <taxon>Xylariomycetidae</taxon>
        <taxon>Xylariales</taxon>
        <taxon>Xylariaceae</taxon>
        <taxon>Rosellinia</taxon>
    </lineage>
</organism>
<dbReference type="EMBL" id="DF977544">
    <property type="protein sequence ID" value="GAP92986.2"/>
    <property type="molecule type" value="Genomic_DNA"/>
</dbReference>
<sequence>MGRARYELVPPRQQAIRGVVGRSLRHRGPASPPPSGSMRRRRAPSRERSVDALDALRGVLEAVVQAGDTLGGEARKWSQDKRSLPQVAAKIILSMAPQ</sequence>
<dbReference type="AlphaFoldDB" id="A0A1W2TWD0"/>
<dbReference type="Proteomes" id="UP000054516">
    <property type="component" value="Unassembled WGS sequence"/>
</dbReference>
<proteinExistence type="predicted"/>
<protein>
    <submittedName>
        <fullName evidence="2">Uncharacterized protein</fullName>
    </submittedName>
</protein>
<keyword evidence="3" id="KW-1185">Reference proteome</keyword>
<name>A0A1W2TWD0_ROSNE</name>
<accession>A0A1W2TWD0</accession>
<gene>
    <name evidence="2" type="ORF">SAMD00023353_9900200</name>
</gene>
<evidence type="ECO:0000313" key="3">
    <source>
        <dbReference type="Proteomes" id="UP000054516"/>
    </source>
</evidence>
<evidence type="ECO:0000256" key="1">
    <source>
        <dbReference type="SAM" id="MobiDB-lite"/>
    </source>
</evidence>
<feature type="region of interest" description="Disordered" evidence="1">
    <location>
        <begin position="18"/>
        <end position="48"/>
    </location>
</feature>